<dbReference type="KEGG" id="chu:CHU_2898"/>
<name>A0A6N4SUJ8_CYTH3</name>
<proteinExistence type="predicted"/>
<dbReference type="EMBL" id="CP000383">
    <property type="protein sequence ID" value="ABG60144.1"/>
    <property type="molecule type" value="Genomic_DNA"/>
</dbReference>
<reference evidence="2 3" key="1">
    <citation type="journal article" date="2007" name="Appl. Environ. Microbiol.">
        <title>Genome sequence of the cellulolytic gliding bacterium Cytophaga hutchinsonii.</title>
        <authorList>
            <person name="Xie G."/>
            <person name="Bruce D.C."/>
            <person name="Challacombe J.F."/>
            <person name="Chertkov O."/>
            <person name="Detter J.C."/>
            <person name="Gilna P."/>
            <person name="Han C.S."/>
            <person name="Lucas S."/>
            <person name="Misra M."/>
            <person name="Myers G.L."/>
            <person name="Richardson P."/>
            <person name="Tapia R."/>
            <person name="Thayer N."/>
            <person name="Thompson L.S."/>
            <person name="Brettin T.S."/>
            <person name="Henrissat B."/>
            <person name="Wilson D.B."/>
            <person name="McBride M.J."/>
        </authorList>
    </citation>
    <scope>NUCLEOTIDE SEQUENCE [LARGE SCALE GENOMIC DNA]</scope>
    <source>
        <strain evidence="3">ATCC 33406 / DSM 1761 / CIP 103989 / NBRC 15051 / NCIMB 9469 / D465</strain>
    </source>
</reference>
<dbReference type="AlphaFoldDB" id="A0A6N4SUJ8"/>
<evidence type="ECO:0000313" key="3">
    <source>
        <dbReference type="Proteomes" id="UP000001822"/>
    </source>
</evidence>
<feature type="region of interest" description="Disordered" evidence="1">
    <location>
        <begin position="1"/>
        <end position="30"/>
    </location>
</feature>
<sequence length="59" mass="6609">MLTKTVTTMKKTESPTPATIAQRAEKETVRTVRVSDMGMRIKASQVTETEKKQTEIIPT</sequence>
<protein>
    <submittedName>
        <fullName evidence="2">Uncharacterized protein</fullName>
    </submittedName>
</protein>
<dbReference type="Proteomes" id="UP000001822">
    <property type="component" value="Chromosome"/>
</dbReference>
<accession>A0A6N4SUJ8</accession>
<evidence type="ECO:0000256" key="1">
    <source>
        <dbReference type="SAM" id="MobiDB-lite"/>
    </source>
</evidence>
<evidence type="ECO:0000313" key="2">
    <source>
        <dbReference type="EMBL" id="ABG60144.1"/>
    </source>
</evidence>
<keyword evidence="3" id="KW-1185">Reference proteome</keyword>
<gene>
    <name evidence="2" type="ordered locus">CHU_2898</name>
</gene>
<organism evidence="2 3">
    <name type="scientific">Cytophaga hutchinsonii (strain ATCC 33406 / DSM 1761 / CIP 103989 / NBRC 15051 / NCIMB 9469 / D465)</name>
    <dbReference type="NCBI Taxonomy" id="269798"/>
    <lineage>
        <taxon>Bacteria</taxon>
        <taxon>Pseudomonadati</taxon>
        <taxon>Bacteroidota</taxon>
        <taxon>Cytophagia</taxon>
        <taxon>Cytophagales</taxon>
        <taxon>Cytophagaceae</taxon>
        <taxon>Cytophaga</taxon>
    </lineage>
</organism>